<keyword evidence="3" id="KW-1185">Reference proteome</keyword>
<dbReference type="KEGG" id="mmyr:MXMO3_01437"/>
<proteinExistence type="predicted"/>
<name>A0A2R4MD56_9HYPH</name>
<protein>
    <recommendedName>
        <fullName evidence="4">Branched-chain amino acid transport protein (AzlD)</fullName>
    </recommendedName>
</protein>
<dbReference type="InterPro" id="IPR008407">
    <property type="entry name" value="Brnchd-chn_aa_trnsp_AzlD"/>
</dbReference>
<evidence type="ECO:0000313" key="2">
    <source>
        <dbReference type="EMBL" id="AVX03967.1"/>
    </source>
</evidence>
<feature type="transmembrane region" description="Helical" evidence="1">
    <location>
        <begin position="12"/>
        <end position="33"/>
    </location>
</feature>
<keyword evidence="1" id="KW-0812">Transmembrane</keyword>
<sequence>MAEVFSVDPMVLATILGMGLVTYFTRVAGLVIVRFFTIQGRARAALEAVPAAVLMAVIAPTILATGPAESLAALITLLVAFRLPLWAVVVVGVISVVALRSVFGLF</sequence>
<dbReference type="Pfam" id="PF05437">
    <property type="entry name" value="AzlD"/>
    <property type="match status" value="1"/>
</dbReference>
<evidence type="ECO:0000256" key="1">
    <source>
        <dbReference type="SAM" id="Phobius"/>
    </source>
</evidence>
<dbReference type="STRING" id="1122213.GCA_000423365_01357"/>
<evidence type="ECO:0000313" key="3">
    <source>
        <dbReference type="Proteomes" id="UP000258927"/>
    </source>
</evidence>
<feature type="transmembrane region" description="Helical" evidence="1">
    <location>
        <begin position="45"/>
        <end position="65"/>
    </location>
</feature>
<evidence type="ECO:0008006" key="4">
    <source>
        <dbReference type="Google" id="ProtNLM"/>
    </source>
</evidence>
<gene>
    <name evidence="2" type="ORF">MXMO3_01437</name>
</gene>
<accession>A0A2R4MD56</accession>
<dbReference type="Proteomes" id="UP000258927">
    <property type="component" value="Chromosome"/>
</dbReference>
<keyword evidence="1" id="KW-0472">Membrane</keyword>
<organism evidence="2 3">
    <name type="scientific">Maritalea myrionectae</name>
    <dbReference type="NCBI Taxonomy" id="454601"/>
    <lineage>
        <taxon>Bacteria</taxon>
        <taxon>Pseudomonadati</taxon>
        <taxon>Pseudomonadota</taxon>
        <taxon>Alphaproteobacteria</taxon>
        <taxon>Hyphomicrobiales</taxon>
        <taxon>Devosiaceae</taxon>
        <taxon>Maritalea</taxon>
    </lineage>
</organism>
<keyword evidence="1" id="KW-1133">Transmembrane helix</keyword>
<feature type="transmembrane region" description="Helical" evidence="1">
    <location>
        <begin position="71"/>
        <end position="99"/>
    </location>
</feature>
<dbReference type="EMBL" id="CP021330">
    <property type="protein sequence ID" value="AVX03967.1"/>
    <property type="molecule type" value="Genomic_DNA"/>
</dbReference>
<reference evidence="2 3" key="1">
    <citation type="submission" date="2017-05" db="EMBL/GenBank/DDBJ databases">
        <title>Genome Analysis of Maritalea myrionectae HL2708#5.</title>
        <authorList>
            <consortium name="Cotde Inc.-PKNU"/>
            <person name="Jang D."/>
            <person name="Oh H.-M."/>
        </authorList>
    </citation>
    <scope>NUCLEOTIDE SEQUENCE [LARGE SCALE GENOMIC DNA]</scope>
    <source>
        <strain evidence="2 3">HL2708#5</strain>
    </source>
</reference>
<dbReference type="AlphaFoldDB" id="A0A2R4MD56"/>